<keyword evidence="3" id="KW-0238">DNA-binding</keyword>
<dbReference type="PROSITE" id="PS50110">
    <property type="entry name" value="RESPONSE_REGULATORY"/>
    <property type="match status" value="1"/>
</dbReference>
<protein>
    <submittedName>
        <fullName evidence="8">Response regulator transcription factor</fullName>
    </submittedName>
</protein>
<evidence type="ECO:0000259" key="7">
    <source>
        <dbReference type="PROSITE" id="PS50110"/>
    </source>
</evidence>
<dbReference type="EMBL" id="VUMG01000001">
    <property type="protein sequence ID" value="MSS44977.1"/>
    <property type="molecule type" value="Genomic_DNA"/>
</dbReference>
<dbReference type="InterPro" id="IPR001789">
    <property type="entry name" value="Sig_transdc_resp-reg_receiver"/>
</dbReference>
<evidence type="ECO:0000313" key="9">
    <source>
        <dbReference type="Proteomes" id="UP000466104"/>
    </source>
</evidence>
<keyword evidence="2" id="KW-0805">Transcription regulation</keyword>
<feature type="domain" description="Response regulatory" evidence="7">
    <location>
        <begin position="3"/>
        <end position="119"/>
    </location>
</feature>
<evidence type="ECO:0000256" key="1">
    <source>
        <dbReference type="ARBA" id="ARBA00022553"/>
    </source>
</evidence>
<dbReference type="InterPro" id="IPR016032">
    <property type="entry name" value="Sig_transdc_resp-reg_C-effctor"/>
</dbReference>
<feature type="modified residue" description="4-aspartylphosphate" evidence="5">
    <location>
        <position position="54"/>
    </location>
</feature>
<evidence type="ECO:0000256" key="4">
    <source>
        <dbReference type="ARBA" id="ARBA00023163"/>
    </source>
</evidence>
<dbReference type="CDD" id="cd17535">
    <property type="entry name" value="REC_NarL-like"/>
    <property type="match status" value="1"/>
</dbReference>
<evidence type="ECO:0000256" key="3">
    <source>
        <dbReference type="ARBA" id="ARBA00023125"/>
    </source>
</evidence>
<comment type="caution">
    <text evidence="8">The sequence shown here is derived from an EMBL/GenBank/DDBJ whole genome shotgun (WGS) entry which is preliminary data.</text>
</comment>
<dbReference type="RefSeq" id="WP_326833249.1">
    <property type="nucleotide sequence ID" value="NZ_VUMG01000001.1"/>
</dbReference>
<dbReference type="Pfam" id="PF00196">
    <property type="entry name" value="GerE"/>
    <property type="match status" value="1"/>
</dbReference>
<dbReference type="CDD" id="cd06170">
    <property type="entry name" value="LuxR_C_like"/>
    <property type="match status" value="1"/>
</dbReference>
<sequence>MVTVLLVDDDPLARTAVATIVGHDDAITIVGQAGDGESAVRMARELRPDVVLMDLRMPEMDGVTATATLRAEPQPPQVVVLTTWDVDDAVMSSINAGASGFLLKSAAPQEITTAIKAAAAGDAVLSPRSTKQLLDTVRTDPSRRRRRTAAKQLSQLTERERDIAIEAAKGLSNAEIGERLYLAAGTVKSHLANIQTKLGMSNRVQVAVLVERAGLLD</sequence>
<dbReference type="PROSITE" id="PS00622">
    <property type="entry name" value="HTH_LUXR_1"/>
    <property type="match status" value="1"/>
</dbReference>
<dbReference type="GO" id="GO:0006355">
    <property type="term" value="P:regulation of DNA-templated transcription"/>
    <property type="evidence" value="ECO:0007669"/>
    <property type="project" value="InterPro"/>
</dbReference>
<dbReference type="InterPro" id="IPR039420">
    <property type="entry name" value="WalR-like"/>
</dbReference>
<keyword evidence="4" id="KW-0804">Transcription</keyword>
<keyword evidence="9" id="KW-1185">Reference proteome</keyword>
<evidence type="ECO:0000313" key="8">
    <source>
        <dbReference type="EMBL" id="MSS44977.1"/>
    </source>
</evidence>
<dbReference type="InterPro" id="IPR058245">
    <property type="entry name" value="NreC/VraR/RcsB-like_REC"/>
</dbReference>
<dbReference type="PANTHER" id="PTHR43214:SF24">
    <property type="entry name" value="TRANSCRIPTIONAL REGULATORY PROTEIN NARL-RELATED"/>
    <property type="match status" value="1"/>
</dbReference>
<dbReference type="PROSITE" id="PS50043">
    <property type="entry name" value="HTH_LUXR_2"/>
    <property type="match status" value="1"/>
</dbReference>
<dbReference type="SMART" id="SM00448">
    <property type="entry name" value="REC"/>
    <property type="match status" value="1"/>
</dbReference>
<reference evidence="8 9" key="1">
    <citation type="submission" date="2019-08" db="EMBL/GenBank/DDBJ databases">
        <title>In-depth cultivation of the pig gut microbiome towards novel bacterial diversity and tailored functional studies.</title>
        <authorList>
            <person name="Wylensek D."/>
            <person name="Hitch T.C.A."/>
            <person name="Clavel T."/>
        </authorList>
    </citation>
    <scope>NUCLEOTIDE SEQUENCE [LARGE SCALE GENOMIC DNA]</scope>
    <source>
        <strain evidence="8 9">WCA-380-WT-3A</strain>
    </source>
</reference>
<dbReference type="Proteomes" id="UP000466104">
    <property type="component" value="Unassembled WGS sequence"/>
</dbReference>
<gene>
    <name evidence="8" type="ORF">FYJ43_02695</name>
</gene>
<dbReference type="Gene3D" id="3.40.50.2300">
    <property type="match status" value="1"/>
</dbReference>
<dbReference type="InterPro" id="IPR011006">
    <property type="entry name" value="CheY-like_superfamily"/>
</dbReference>
<accession>A0A7K0J4Z2</accession>
<evidence type="ECO:0000256" key="2">
    <source>
        <dbReference type="ARBA" id="ARBA00023015"/>
    </source>
</evidence>
<dbReference type="Pfam" id="PF00072">
    <property type="entry name" value="Response_reg"/>
    <property type="match status" value="1"/>
</dbReference>
<keyword evidence="1 5" id="KW-0597">Phosphoprotein</keyword>
<evidence type="ECO:0000259" key="6">
    <source>
        <dbReference type="PROSITE" id="PS50043"/>
    </source>
</evidence>
<dbReference type="SMART" id="SM00421">
    <property type="entry name" value="HTH_LUXR"/>
    <property type="match status" value="1"/>
</dbReference>
<dbReference type="GO" id="GO:0003677">
    <property type="term" value="F:DNA binding"/>
    <property type="evidence" value="ECO:0007669"/>
    <property type="project" value="UniProtKB-KW"/>
</dbReference>
<dbReference type="AlphaFoldDB" id="A0A7K0J4Z2"/>
<dbReference type="PRINTS" id="PR00038">
    <property type="entry name" value="HTHLUXR"/>
</dbReference>
<organism evidence="8 9">
    <name type="scientific">Cutibacterium porci</name>
    <dbReference type="NCBI Taxonomy" id="2605781"/>
    <lineage>
        <taxon>Bacteria</taxon>
        <taxon>Bacillati</taxon>
        <taxon>Actinomycetota</taxon>
        <taxon>Actinomycetes</taxon>
        <taxon>Propionibacteriales</taxon>
        <taxon>Propionibacteriaceae</taxon>
        <taxon>Cutibacterium</taxon>
    </lineage>
</organism>
<evidence type="ECO:0000256" key="5">
    <source>
        <dbReference type="PROSITE-ProRule" id="PRU00169"/>
    </source>
</evidence>
<dbReference type="SUPFAM" id="SSF52172">
    <property type="entry name" value="CheY-like"/>
    <property type="match status" value="1"/>
</dbReference>
<feature type="domain" description="HTH luxR-type" evidence="6">
    <location>
        <begin position="149"/>
        <end position="214"/>
    </location>
</feature>
<proteinExistence type="predicted"/>
<name>A0A7K0J4Z2_9ACTN</name>
<dbReference type="InterPro" id="IPR000792">
    <property type="entry name" value="Tscrpt_reg_LuxR_C"/>
</dbReference>
<dbReference type="GO" id="GO:0000160">
    <property type="term" value="P:phosphorelay signal transduction system"/>
    <property type="evidence" value="ECO:0007669"/>
    <property type="project" value="InterPro"/>
</dbReference>
<dbReference type="PANTHER" id="PTHR43214">
    <property type="entry name" value="TWO-COMPONENT RESPONSE REGULATOR"/>
    <property type="match status" value="1"/>
</dbReference>
<dbReference type="SUPFAM" id="SSF46894">
    <property type="entry name" value="C-terminal effector domain of the bipartite response regulators"/>
    <property type="match status" value="1"/>
</dbReference>